<feature type="transmembrane region" description="Helical" evidence="1">
    <location>
        <begin position="65"/>
        <end position="86"/>
    </location>
</feature>
<dbReference type="EMBL" id="QCYY01003002">
    <property type="protein sequence ID" value="ROT66003.1"/>
    <property type="molecule type" value="Genomic_DNA"/>
</dbReference>
<dbReference type="Proteomes" id="UP000283509">
    <property type="component" value="Unassembled WGS sequence"/>
</dbReference>
<feature type="signal peptide" evidence="2">
    <location>
        <begin position="1"/>
        <end position="20"/>
    </location>
</feature>
<evidence type="ECO:0000256" key="1">
    <source>
        <dbReference type="SAM" id="Phobius"/>
    </source>
</evidence>
<sequence length="417" mass="45882">MLVLAVVLVSVAMFLGHVAGVHVLQVMFPRHQCIMFLVLLQSPFPRMQSSFVMLQSLMFHVRFHVVVVVAMFLVCSVAMFLFPVAMSSGSRLSSSCCVAIFMLQSPVAAMFLVHVPVCAVAMFLVMLQVRLHVPRHVAVAMFLVLLQSPLFLSCWQSFHAPSSMCLQSPCSSSVVGSPPVPRPVAVAMFLACWHVVRHSSSCCSRHVPCSVRPVAVAMFLVMLQAPCSLVAVAMFLRPVCSRACFVLLQVPCSLVMLQSPCSSSCCSRHVPRLVAVVMFMFPRHVQSPCSSSCCRFHVPRHVPRHVEVPCFSSLQSPCPCVLLQAMFLVMFLRPVAVRHVSSHVLVMCCSRQLFLVHVSPCSSSSSPCWSRPRSSCCSRHAGPCCKDPSRKPATKSGINTGFILQVLFRLLMKAKYA</sequence>
<protein>
    <submittedName>
        <fullName evidence="3">Uncharacterized protein</fullName>
    </submittedName>
</protein>
<evidence type="ECO:0000256" key="2">
    <source>
        <dbReference type="SAM" id="SignalP"/>
    </source>
</evidence>
<organism evidence="3 4">
    <name type="scientific">Penaeus vannamei</name>
    <name type="common">Whiteleg shrimp</name>
    <name type="synonym">Litopenaeus vannamei</name>
    <dbReference type="NCBI Taxonomy" id="6689"/>
    <lineage>
        <taxon>Eukaryota</taxon>
        <taxon>Metazoa</taxon>
        <taxon>Ecdysozoa</taxon>
        <taxon>Arthropoda</taxon>
        <taxon>Crustacea</taxon>
        <taxon>Multicrustacea</taxon>
        <taxon>Malacostraca</taxon>
        <taxon>Eumalacostraca</taxon>
        <taxon>Eucarida</taxon>
        <taxon>Decapoda</taxon>
        <taxon>Dendrobranchiata</taxon>
        <taxon>Penaeoidea</taxon>
        <taxon>Penaeidae</taxon>
        <taxon>Penaeus</taxon>
    </lineage>
</organism>
<feature type="transmembrane region" description="Helical" evidence="1">
    <location>
        <begin position="214"/>
        <end position="236"/>
    </location>
</feature>
<proteinExistence type="predicted"/>
<dbReference type="AlphaFoldDB" id="A0A423SPA2"/>
<gene>
    <name evidence="3" type="ORF">C7M84_016010</name>
</gene>
<reference evidence="3 4" key="1">
    <citation type="submission" date="2018-04" db="EMBL/GenBank/DDBJ databases">
        <authorList>
            <person name="Zhang X."/>
            <person name="Yuan J."/>
            <person name="Li F."/>
            <person name="Xiang J."/>
        </authorList>
    </citation>
    <scope>NUCLEOTIDE SEQUENCE [LARGE SCALE GENOMIC DNA]</scope>
    <source>
        <tissue evidence="3">Muscle</tissue>
    </source>
</reference>
<keyword evidence="1" id="KW-0472">Membrane</keyword>
<keyword evidence="1" id="KW-0812">Transmembrane</keyword>
<evidence type="ECO:0000313" key="3">
    <source>
        <dbReference type="EMBL" id="ROT66003.1"/>
    </source>
</evidence>
<keyword evidence="2" id="KW-0732">Signal</keyword>
<feature type="transmembrane region" description="Helical" evidence="1">
    <location>
        <begin position="98"/>
        <end position="125"/>
    </location>
</feature>
<keyword evidence="1" id="KW-1133">Transmembrane helix</keyword>
<accession>A0A423SPA2</accession>
<name>A0A423SPA2_PENVA</name>
<reference evidence="3 4" key="2">
    <citation type="submission" date="2019-01" db="EMBL/GenBank/DDBJ databases">
        <title>The decoding of complex shrimp genome reveals the adaptation for benthos swimmer, frequently molting mechanism and breeding impact on genome.</title>
        <authorList>
            <person name="Sun Y."/>
            <person name="Gao Y."/>
            <person name="Yu Y."/>
        </authorList>
    </citation>
    <scope>NUCLEOTIDE SEQUENCE [LARGE SCALE GENOMIC DNA]</scope>
    <source>
        <tissue evidence="3">Muscle</tissue>
    </source>
</reference>
<evidence type="ECO:0000313" key="4">
    <source>
        <dbReference type="Proteomes" id="UP000283509"/>
    </source>
</evidence>
<keyword evidence="4" id="KW-1185">Reference proteome</keyword>
<feature type="chain" id="PRO_5019232835" evidence="2">
    <location>
        <begin position="21"/>
        <end position="417"/>
    </location>
</feature>
<comment type="caution">
    <text evidence="3">The sequence shown here is derived from an EMBL/GenBank/DDBJ whole genome shotgun (WGS) entry which is preliminary data.</text>
</comment>
<feature type="transmembrane region" description="Helical" evidence="1">
    <location>
        <begin position="137"/>
        <end position="158"/>
    </location>
</feature>